<dbReference type="FunFam" id="1.25.40.10:FF:000344">
    <property type="entry name" value="Pentatricopeptide repeat-containing protein"/>
    <property type="match status" value="1"/>
</dbReference>
<gene>
    <name evidence="3" type="ORF">SELMODRAFT_173093</name>
</gene>
<feature type="repeat" description="PPR" evidence="2">
    <location>
        <begin position="78"/>
        <end position="112"/>
    </location>
</feature>
<keyword evidence="4" id="KW-1185">Reference proteome</keyword>
<keyword evidence="1" id="KW-0677">Repeat</keyword>
<dbReference type="Pfam" id="PF13041">
    <property type="entry name" value="PPR_2"/>
    <property type="match status" value="3"/>
</dbReference>
<sequence>MESLLHNHASIDIHTYATLLQQCGERRALGDGKALHAHIASRLPNPPLFLSNHLLGMYAKCGSARDALAAFDSMRDRNVVSWTTIVTAFAHAGHPTAALRLFQRMLAEGIAPNKVTFVAVLHACSDSRELLDPGRMIHRCCEESGLTRDRSVAISLANMYGKCGDVDTAASMLDEMFQPDVIAWSAVITGFAQQGRSSDALHLFRRMQHEGVIANKITLVATLSACTNSSALADGKFLHSLIAEKKLESDVIVGGALVTMYTNCGSLDDARLAFGAVRRPNVIAWTAMISACVHFGELDEALQIFRLIEAQCLDDRELLLDGIVFVPLINACARLTDLSQGRRLHARISSDESIKVDVQLGNALVNMYSKCGSVEEAARVFDGMKYRSTVSWNTMISAYAVAGHSDKVLWMFHRMQQDGVEPDEVSFVGVLSACNAAGTVEEGCKYFGLCCEDYRILLEPQHFGCLIDLLGRVGYLDEAERLLRRMTEPDVMAWMMMLDACRVHNDLTRAKAAAERVLELDPGNSAAYIMYTQSS</sequence>
<dbReference type="FunFam" id="1.25.40.10:FF:000090">
    <property type="entry name" value="Pentatricopeptide repeat-containing protein, chloroplastic"/>
    <property type="match status" value="1"/>
</dbReference>
<dbReference type="KEGG" id="smo:SELMODRAFT_173093"/>
<feature type="repeat" description="PPR" evidence="2">
    <location>
        <begin position="388"/>
        <end position="422"/>
    </location>
</feature>
<dbReference type="Gramene" id="EFJ25985">
    <property type="protein sequence ID" value="EFJ25985"/>
    <property type="gene ID" value="SELMODRAFT_173093"/>
</dbReference>
<dbReference type="Pfam" id="PF01535">
    <property type="entry name" value="PPR"/>
    <property type="match status" value="4"/>
</dbReference>
<dbReference type="OrthoDB" id="185373at2759"/>
<dbReference type="Gene3D" id="1.25.40.10">
    <property type="entry name" value="Tetratricopeptide repeat domain"/>
    <property type="match status" value="4"/>
</dbReference>
<proteinExistence type="predicted"/>
<evidence type="ECO:0000313" key="3">
    <source>
        <dbReference type="EMBL" id="EFJ25985.1"/>
    </source>
</evidence>
<dbReference type="OMA" id="HASIDIH"/>
<evidence type="ECO:0000256" key="1">
    <source>
        <dbReference type="ARBA" id="ARBA00022737"/>
    </source>
</evidence>
<feature type="repeat" description="PPR" evidence="2">
    <location>
        <begin position="459"/>
        <end position="493"/>
    </location>
</feature>
<dbReference type="InterPro" id="IPR050421">
    <property type="entry name" value="PPR"/>
</dbReference>
<name>D8RP72_SELML</name>
<dbReference type="NCBIfam" id="TIGR00756">
    <property type="entry name" value="PPR"/>
    <property type="match status" value="5"/>
</dbReference>
<feature type="repeat" description="PPR" evidence="2">
    <location>
        <begin position="180"/>
        <end position="214"/>
    </location>
</feature>
<dbReference type="PANTHER" id="PTHR47928">
    <property type="entry name" value="REPEAT-CONTAINING PROTEIN, PUTATIVE-RELATED"/>
    <property type="match status" value="1"/>
</dbReference>
<dbReference type="InterPro" id="IPR011990">
    <property type="entry name" value="TPR-like_helical_dom_sf"/>
</dbReference>
<dbReference type="Proteomes" id="UP000001514">
    <property type="component" value="Unassembled WGS sequence"/>
</dbReference>
<dbReference type="PANTHER" id="PTHR47928:SF190">
    <property type="entry name" value="PENTACOTRIPEPTIDE-REPEAT REGION OF PRORP DOMAIN-CONTAINING PROTEIN"/>
    <property type="match status" value="1"/>
</dbReference>
<feature type="repeat" description="PPR" evidence="2">
    <location>
        <begin position="357"/>
        <end position="387"/>
    </location>
</feature>
<dbReference type="FunFam" id="1.25.40.10:FF:000285">
    <property type="entry name" value="Pentatricopeptide repeat-containing protein, chloroplastic"/>
    <property type="match status" value="1"/>
</dbReference>
<dbReference type="AlphaFoldDB" id="D8RP72"/>
<accession>D8RP72</accession>
<organism evidence="4">
    <name type="scientific">Selaginella moellendorffii</name>
    <name type="common">Spikemoss</name>
    <dbReference type="NCBI Taxonomy" id="88036"/>
    <lineage>
        <taxon>Eukaryota</taxon>
        <taxon>Viridiplantae</taxon>
        <taxon>Streptophyta</taxon>
        <taxon>Embryophyta</taxon>
        <taxon>Tracheophyta</taxon>
        <taxon>Lycopodiopsida</taxon>
        <taxon>Selaginellales</taxon>
        <taxon>Selaginellaceae</taxon>
        <taxon>Selaginella</taxon>
    </lineage>
</organism>
<evidence type="ECO:0008006" key="5">
    <source>
        <dbReference type="Google" id="ProtNLM"/>
    </source>
</evidence>
<dbReference type="HOGENOM" id="CLU_002706_0_1_1"/>
<feature type="repeat" description="PPR" evidence="2">
    <location>
        <begin position="281"/>
        <end position="311"/>
    </location>
</feature>
<dbReference type="SUPFAM" id="SSF48452">
    <property type="entry name" value="TPR-like"/>
    <property type="match status" value="1"/>
</dbReference>
<dbReference type="STRING" id="88036.D8RP72"/>
<reference evidence="3 4" key="1">
    <citation type="journal article" date="2011" name="Science">
        <title>The Selaginella genome identifies genetic changes associated with the evolution of vascular plants.</title>
        <authorList>
            <person name="Banks J.A."/>
            <person name="Nishiyama T."/>
            <person name="Hasebe M."/>
            <person name="Bowman J.L."/>
            <person name="Gribskov M."/>
            <person name="dePamphilis C."/>
            <person name="Albert V.A."/>
            <person name="Aono N."/>
            <person name="Aoyama T."/>
            <person name="Ambrose B.A."/>
            <person name="Ashton N.W."/>
            <person name="Axtell M.J."/>
            <person name="Barker E."/>
            <person name="Barker M.S."/>
            <person name="Bennetzen J.L."/>
            <person name="Bonawitz N.D."/>
            <person name="Chapple C."/>
            <person name="Cheng C."/>
            <person name="Correa L.G."/>
            <person name="Dacre M."/>
            <person name="DeBarry J."/>
            <person name="Dreyer I."/>
            <person name="Elias M."/>
            <person name="Engstrom E.M."/>
            <person name="Estelle M."/>
            <person name="Feng L."/>
            <person name="Finet C."/>
            <person name="Floyd S.K."/>
            <person name="Frommer W.B."/>
            <person name="Fujita T."/>
            <person name="Gramzow L."/>
            <person name="Gutensohn M."/>
            <person name="Harholt J."/>
            <person name="Hattori M."/>
            <person name="Heyl A."/>
            <person name="Hirai T."/>
            <person name="Hiwatashi Y."/>
            <person name="Ishikawa M."/>
            <person name="Iwata M."/>
            <person name="Karol K.G."/>
            <person name="Koehler B."/>
            <person name="Kolukisaoglu U."/>
            <person name="Kubo M."/>
            <person name="Kurata T."/>
            <person name="Lalonde S."/>
            <person name="Li K."/>
            <person name="Li Y."/>
            <person name="Litt A."/>
            <person name="Lyons E."/>
            <person name="Manning G."/>
            <person name="Maruyama T."/>
            <person name="Michael T.P."/>
            <person name="Mikami K."/>
            <person name="Miyazaki S."/>
            <person name="Morinaga S."/>
            <person name="Murata T."/>
            <person name="Mueller-Roeber B."/>
            <person name="Nelson D.R."/>
            <person name="Obara M."/>
            <person name="Oguri Y."/>
            <person name="Olmstead R.G."/>
            <person name="Onodera N."/>
            <person name="Petersen B.L."/>
            <person name="Pils B."/>
            <person name="Prigge M."/>
            <person name="Rensing S.A."/>
            <person name="Riano-Pachon D.M."/>
            <person name="Roberts A.W."/>
            <person name="Sato Y."/>
            <person name="Scheller H.V."/>
            <person name="Schulz B."/>
            <person name="Schulz C."/>
            <person name="Shakirov E.V."/>
            <person name="Shibagaki N."/>
            <person name="Shinohara N."/>
            <person name="Shippen D.E."/>
            <person name="Soerensen I."/>
            <person name="Sotooka R."/>
            <person name="Sugimoto N."/>
            <person name="Sugita M."/>
            <person name="Sumikawa N."/>
            <person name="Tanurdzic M."/>
            <person name="Theissen G."/>
            <person name="Ulvskov P."/>
            <person name="Wakazuki S."/>
            <person name="Weng J.K."/>
            <person name="Willats W.W."/>
            <person name="Wipf D."/>
            <person name="Wolf P.G."/>
            <person name="Yang L."/>
            <person name="Zimmer A.D."/>
            <person name="Zhu Q."/>
            <person name="Mitros T."/>
            <person name="Hellsten U."/>
            <person name="Loque D."/>
            <person name="Otillar R."/>
            <person name="Salamov A."/>
            <person name="Schmutz J."/>
            <person name="Shapiro H."/>
            <person name="Lindquist E."/>
            <person name="Lucas S."/>
            <person name="Rokhsar D."/>
            <person name="Grigoriev I.V."/>
        </authorList>
    </citation>
    <scope>NUCLEOTIDE SEQUENCE [LARGE SCALE GENOMIC DNA]</scope>
</reference>
<evidence type="ECO:0000313" key="4">
    <source>
        <dbReference type="Proteomes" id="UP000001514"/>
    </source>
</evidence>
<dbReference type="InParanoid" id="D8RP72"/>
<protein>
    <recommendedName>
        <fullName evidence="5">Pentacotripeptide-repeat region of PRORP domain-containing protein</fullName>
    </recommendedName>
</protein>
<evidence type="ECO:0000256" key="2">
    <source>
        <dbReference type="PROSITE-ProRule" id="PRU00708"/>
    </source>
</evidence>
<dbReference type="PROSITE" id="PS51375">
    <property type="entry name" value="PPR"/>
    <property type="match status" value="6"/>
</dbReference>
<dbReference type="eggNOG" id="KOG4197">
    <property type="taxonomic scope" value="Eukaryota"/>
</dbReference>
<dbReference type="EMBL" id="GL377585">
    <property type="protein sequence ID" value="EFJ25985.1"/>
    <property type="molecule type" value="Genomic_DNA"/>
</dbReference>
<dbReference type="InterPro" id="IPR002885">
    <property type="entry name" value="PPR_rpt"/>
</dbReference>
<dbReference type="FunCoup" id="D8RP72">
    <property type="interactions" value="15"/>
</dbReference>